<protein>
    <recommendedName>
        <fullName evidence="1">Integrase catalytic domain-containing protein</fullName>
    </recommendedName>
</protein>
<dbReference type="InterPro" id="IPR012337">
    <property type="entry name" value="RNaseH-like_sf"/>
</dbReference>
<dbReference type="PROSITE" id="PS50994">
    <property type="entry name" value="INTEGRASE"/>
    <property type="match status" value="1"/>
</dbReference>
<dbReference type="Gene3D" id="3.30.420.10">
    <property type="entry name" value="Ribonuclease H-like superfamily/Ribonuclease H"/>
    <property type="match status" value="1"/>
</dbReference>
<reference evidence="2 3" key="1">
    <citation type="submission" date="2016-02" db="EMBL/GenBank/DDBJ databases">
        <title>Genome analysis of coral dinoflagellate symbionts highlights evolutionary adaptations to a symbiotic lifestyle.</title>
        <authorList>
            <person name="Aranda M."/>
            <person name="Li Y."/>
            <person name="Liew Y.J."/>
            <person name="Baumgarten S."/>
            <person name="Simakov O."/>
            <person name="Wilson M."/>
            <person name="Piel J."/>
            <person name="Ashoor H."/>
            <person name="Bougouffa S."/>
            <person name="Bajic V.B."/>
            <person name="Ryu T."/>
            <person name="Ravasi T."/>
            <person name="Bayer T."/>
            <person name="Micklem G."/>
            <person name="Kim H."/>
            <person name="Bhak J."/>
            <person name="Lajeunesse T.C."/>
            <person name="Voolstra C.R."/>
        </authorList>
    </citation>
    <scope>NUCLEOTIDE SEQUENCE [LARGE SCALE GENOMIC DNA]</scope>
    <source>
        <strain evidence="2 3">CCMP2467</strain>
    </source>
</reference>
<dbReference type="Proteomes" id="UP000186817">
    <property type="component" value="Unassembled WGS sequence"/>
</dbReference>
<accession>A0A1Q9C6A2</accession>
<sequence>MTVPGGVWDPVVWRQLSPDQLRQRQLQEVALLNFAGRLAREQIKGGRHFVFRLPLLSAAWRTPALKRLRSLRSVPSVTLATQRLLTSSQAVASCFLDKVTVRRCISTASGFGAALVQAFEAEFDDETSSALPSGATHDCYLTTTVPGSVDYFHDVLTEGLWRKLQSLLQSPTKGVHEATGHRPPQRLARALLLSGAPPEAVQAARELKCDVCAERRAPKTGELEVCPLLGLWASRLTWTSWLSRMPLAVPMSLAMPATTDAVSKFQQASILPDKSAASVVDFMATTWLPLLGAPRTIIADQGREFIAAEFQDWFVLTDKADGLRSAENPMEIDASAKLVVPGFRGRANLNGEVRRDAPTGARLTQHLLVSIIAAKAWRFLSADAKSAFLKGDPYVNCELYITRTNDRVGPSIPIPDGCLLGFAKASLALLTRRGNGGFDLLGLVVSLGWPEEAGAKRDDHQPRRRPALWWRPRRGLTEVGRELGFREVSAGDFVWCGKRFRRRADGSVAISMEAYHRNMKPIYMPKSRLTNLTSPLVPEERRRLRSLLGGFQWLVAQLRFDLQFPFLKKPDYEMVFQPLNFEECGLVVVTDSSLGTVTRDGSAEAPPLEKVYSQACYFVLLADTELMAGRPGKFNVLALKKPLMWANCAEASLQPLVASTCKARRSQADIDRSLNAVPLTVVVDAKDVYDKAGSDTGSFGSQKSLAFTIAWLRAILRRPNTSLRWTSTANMFADAGTKAMDVEHLQDTLRRGTWSITYSPSFIKQVAKGKRTPAQAPVAASADLPGEPLDGRDPMLGFLMKFAEMKGWHNHQNMGINVAHSAKSYRTPEPRTRAEVRGTTVYASDSLPLGDIEGISASPTSVMSARKHRRCFR</sequence>
<comment type="caution">
    <text evidence="2">The sequence shown here is derived from an EMBL/GenBank/DDBJ whole genome shotgun (WGS) entry which is preliminary data.</text>
</comment>
<dbReference type="InterPro" id="IPR036397">
    <property type="entry name" value="RNaseH_sf"/>
</dbReference>
<dbReference type="EMBL" id="LSRX01001610">
    <property type="protein sequence ID" value="OLP78448.1"/>
    <property type="molecule type" value="Genomic_DNA"/>
</dbReference>
<dbReference type="GO" id="GO:0003676">
    <property type="term" value="F:nucleic acid binding"/>
    <property type="evidence" value="ECO:0007669"/>
    <property type="project" value="InterPro"/>
</dbReference>
<feature type="domain" description="Integrase catalytic" evidence="1">
    <location>
        <begin position="223"/>
        <end position="313"/>
    </location>
</feature>
<gene>
    <name evidence="2" type="ORF">AK812_SmicGene41369</name>
</gene>
<dbReference type="InterPro" id="IPR001584">
    <property type="entry name" value="Integrase_cat-core"/>
</dbReference>
<evidence type="ECO:0000313" key="2">
    <source>
        <dbReference type="EMBL" id="OLP78448.1"/>
    </source>
</evidence>
<evidence type="ECO:0000313" key="3">
    <source>
        <dbReference type="Proteomes" id="UP000186817"/>
    </source>
</evidence>
<dbReference type="GO" id="GO:0015074">
    <property type="term" value="P:DNA integration"/>
    <property type="evidence" value="ECO:0007669"/>
    <property type="project" value="InterPro"/>
</dbReference>
<dbReference type="OrthoDB" id="415299at2759"/>
<organism evidence="2 3">
    <name type="scientific">Symbiodinium microadriaticum</name>
    <name type="common">Dinoflagellate</name>
    <name type="synonym">Zooxanthella microadriatica</name>
    <dbReference type="NCBI Taxonomy" id="2951"/>
    <lineage>
        <taxon>Eukaryota</taxon>
        <taxon>Sar</taxon>
        <taxon>Alveolata</taxon>
        <taxon>Dinophyceae</taxon>
        <taxon>Suessiales</taxon>
        <taxon>Symbiodiniaceae</taxon>
        <taxon>Symbiodinium</taxon>
    </lineage>
</organism>
<dbReference type="SUPFAM" id="SSF53098">
    <property type="entry name" value="Ribonuclease H-like"/>
    <property type="match status" value="1"/>
</dbReference>
<name>A0A1Q9C6A2_SYMMI</name>
<proteinExistence type="predicted"/>
<dbReference type="AlphaFoldDB" id="A0A1Q9C6A2"/>
<keyword evidence="3" id="KW-1185">Reference proteome</keyword>
<evidence type="ECO:0000259" key="1">
    <source>
        <dbReference type="PROSITE" id="PS50994"/>
    </source>
</evidence>